<evidence type="ECO:0000313" key="3">
    <source>
        <dbReference type="Proteomes" id="UP000700334"/>
    </source>
</evidence>
<dbReference type="OrthoDB" id="4405280at2759"/>
<evidence type="ECO:0000313" key="2">
    <source>
        <dbReference type="EMBL" id="KAG8522813.1"/>
    </source>
</evidence>
<keyword evidence="1" id="KW-0472">Membrane</keyword>
<reference evidence="2" key="1">
    <citation type="journal article" date="2021" name="Evol. Appl.">
        <title>The genome of the Pyrenean desman and the effects of bottlenecks and inbreeding on the genomic landscape of an endangered species.</title>
        <authorList>
            <person name="Escoda L."/>
            <person name="Castresana J."/>
        </authorList>
    </citation>
    <scope>NUCLEOTIDE SEQUENCE</scope>
    <source>
        <strain evidence="2">IBE-C5619</strain>
    </source>
</reference>
<keyword evidence="1" id="KW-0812">Transmembrane</keyword>
<dbReference type="AlphaFoldDB" id="A0A8J6AKT6"/>
<accession>A0A8J6AKT6</accession>
<evidence type="ECO:0000256" key="1">
    <source>
        <dbReference type="SAM" id="Phobius"/>
    </source>
</evidence>
<feature type="non-terminal residue" evidence="2">
    <location>
        <position position="1"/>
    </location>
</feature>
<sequence length="235" mass="25427">IAVAPALPLSATPETATAISRDLPSSREISGPARFIKAAHRAKVVESSVNCHHKSCPENFCYNKGYCYISQALNCQPTCTCPPAFIDTRCFVAGNNFTPSIIEVIQLLLSEDENATTEEVNASVSAVGRLRVGEQVLAAYCGEPSLAQCERRREEAGPGLPAADSVPSSPSCVPFSIYTSWGKRCEKLSMKQGVFFGILFGVVGTLLLLGTVVFVVLHYWKCPRTRYSYPLDLAS</sequence>
<name>A0A8J6AKT6_GALPY</name>
<organism evidence="2 3">
    <name type="scientific">Galemys pyrenaicus</name>
    <name type="common">Iberian desman</name>
    <name type="synonym">Pyrenean desman</name>
    <dbReference type="NCBI Taxonomy" id="202257"/>
    <lineage>
        <taxon>Eukaryota</taxon>
        <taxon>Metazoa</taxon>
        <taxon>Chordata</taxon>
        <taxon>Craniata</taxon>
        <taxon>Vertebrata</taxon>
        <taxon>Euteleostomi</taxon>
        <taxon>Mammalia</taxon>
        <taxon>Eutheria</taxon>
        <taxon>Laurasiatheria</taxon>
        <taxon>Eulipotyphla</taxon>
        <taxon>Talpidae</taxon>
        <taxon>Galemys</taxon>
    </lineage>
</organism>
<dbReference type="EMBL" id="JAGFMF010011429">
    <property type="protein sequence ID" value="KAG8522813.1"/>
    <property type="molecule type" value="Genomic_DNA"/>
</dbReference>
<protein>
    <submittedName>
        <fullName evidence="2">Mucin-4</fullName>
    </submittedName>
</protein>
<keyword evidence="3" id="KW-1185">Reference proteome</keyword>
<dbReference type="Proteomes" id="UP000700334">
    <property type="component" value="Unassembled WGS sequence"/>
</dbReference>
<proteinExistence type="predicted"/>
<comment type="caution">
    <text evidence="2">The sequence shown here is derived from an EMBL/GenBank/DDBJ whole genome shotgun (WGS) entry which is preliminary data.</text>
</comment>
<feature type="transmembrane region" description="Helical" evidence="1">
    <location>
        <begin position="193"/>
        <end position="220"/>
    </location>
</feature>
<keyword evidence="1" id="KW-1133">Transmembrane helix</keyword>
<gene>
    <name evidence="2" type="ORF">J0S82_010028</name>
</gene>